<dbReference type="Gene3D" id="3.30.70.360">
    <property type="match status" value="1"/>
</dbReference>
<dbReference type="Pfam" id="PF07687">
    <property type="entry name" value="M20_dimer"/>
    <property type="match status" value="1"/>
</dbReference>
<reference evidence="4 5" key="1">
    <citation type="journal article" date="2018" name="Nat. Biotechnol.">
        <title>A standardized bacterial taxonomy based on genome phylogeny substantially revises the tree of life.</title>
        <authorList>
            <person name="Parks D.H."/>
            <person name="Chuvochina M."/>
            <person name="Waite D.W."/>
            <person name="Rinke C."/>
            <person name="Skarshewski A."/>
            <person name="Chaumeil P.A."/>
            <person name="Hugenholtz P."/>
        </authorList>
    </citation>
    <scope>NUCLEOTIDE SEQUENCE [LARGE SCALE GENOMIC DNA]</scope>
    <source>
        <strain evidence="4">UBA12544</strain>
    </source>
</reference>
<feature type="domain" description="Peptidase M20 dimerisation" evidence="3">
    <location>
        <begin position="184"/>
        <end position="281"/>
    </location>
</feature>
<dbReference type="FunFam" id="3.30.70.360:FF:000001">
    <property type="entry name" value="N-acetyldiaminopimelate deacetylase"/>
    <property type="match status" value="1"/>
</dbReference>
<dbReference type="AlphaFoldDB" id="A0A357VRC9"/>
<dbReference type="InterPro" id="IPR017439">
    <property type="entry name" value="Amidohydrolase"/>
</dbReference>
<accession>A0A357VRC9</accession>
<dbReference type="NCBIfam" id="TIGR01891">
    <property type="entry name" value="amidohydrolases"/>
    <property type="match status" value="1"/>
</dbReference>
<evidence type="ECO:0000256" key="2">
    <source>
        <dbReference type="PIRSR" id="PIRSR005962-1"/>
    </source>
</evidence>
<dbReference type="InterPro" id="IPR036264">
    <property type="entry name" value="Bact_exopeptidase_dim_dom"/>
</dbReference>
<keyword evidence="1 4" id="KW-0378">Hydrolase</keyword>
<dbReference type="GO" id="GO:0019877">
    <property type="term" value="P:diaminopimelate biosynthetic process"/>
    <property type="evidence" value="ECO:0007669"/>
    <property type="project" value="UniProtKB-ARBA"/>
</dbReference>
<dbReference type="SUPFAM" id="SSF55031">
    <property type="entry name" value="Bacterial exopeptidase dimerisation domain"/>
    <property type="match status" value="1"/>
</dbReference>
<dbReference type="PANTHER" id="PTHR11014">
    <property type="entry name" value="PEPTIDASE M20 FAMILY MEMBER"/>
    <property type="match status" value="1"/>
</dbReference>
<feature type="binding site" evidence="2">
    <location>
        <position position="134"/>
    </location>
    <ligand>
        <name>Mn(2+)</name>
        <dbReference type="ChEBI" id="CHEBI:29035"/>
        <label>2</label>
    </ligand>
</feature>
<feature type="binding site" evidence="2">
    <location>
        <position position="99"/>
    </location>
    <ligand>
        <name>Mn(2+)</name>
        <dbReference type="ChEBI" id="CHEBI:29035"/>
        <label>2</label>
    </ligand>
</feature>
<protein>
    <submittedName>
        <fullName evidence="4">Amidohydrolase</fullName>
    </submittedName>
</protein>
<sequence length="389" mass="42973">MDILKEVEKVEEEIIGIRRKIHMHPELGFEEVKTSELVYEYLKSLGFEVKRLAKTGVVGLLKGEGERTIAIRADMDALPIQEENEVEYASKIPGKMHACGHDVHTAILLGTAKVLSRIKNVKGNVKFIFQPAEETTGGALPMIEEGVLEGPRVDAIIGLHVDPDLEVGQIGITYGKAYASSDMFDVIIKGRSSHGAEPHKGIDALVIAANVISALQTFASRKTSPFTPIVVTIGTIKGGYARNIIADRVEMSGIIRMMEEERREEIVESVEKMCKDIAKAYGGDAEFRRVKGYPLLINDKVFTNLVKKSASMILGEENVLEVSPSMGVEDFAYFLQRVPGTFYKLGCGNKEKGIDKPLHSSRFDVDERCIKVGIAVHVMTVLNYFEGKY</sequence>
<dbReference type="EMBL" id="DOLB01000146">
    <property type="protein sequence ID" value="HBT50070.1"/>
    <property type="molecule type" value="Genomic_DNA"/>
</dbReference>
<dbReference type="GO" id="GO:0050118">
    <property type="term" value="F:N-acetyldiaminopimelate deacetylase activity"/>
    <property type="evidence" value="ECO:0007669"/>
    <property type="project" value="UniProtKB-ARBA"/>
</dbReference>
<keyword evidence="2" id="KW-0464">Manganese</keyword>
<organism evidence="4 5">
    <name type="scientific">Caldanaerobacter subterraneus</name>
    <dbReference type="NCBI Taxonomy" id="911092"/>
    <lineage>
        <taxon>Bacteria</taxon>
        <taxon>Bacillati</taxon>
        <taxon>Bacillota</taxon>
        <taxon>Clostridia</taxon>
        <taxon>Thermoanaerobacterales</taxon>
        <taxon>Thermoanaerobacteraceae</taxon>
        <taxon>Caldanaerobacter</taxon>
    </lineage>
</organism>
<name>A0A357VRC9_9THEO</name>
<evidence type="ECO:0000313" key="5">
    <source>
        <dbReference type="Proteomes" id="UP000264445"/>
    </source>
</evidence>
<dbReference type="InterPro" id="IPR002933">
    <property type="entry name" value="Peptidase_M20"/>
</dbReference>
<keyword evidence="2" id="KW-0479">Metal-binding</keyword>
<comment type="caution">
    <text evidence="4">The sequence shown here is derived from an EMBL/GenBank/DDBJ whole genome shotgun (WGS) entry which is preliminary data.</text>
</comment>
<dbReference type="GO" id="GO:0046872">
    <property type="term" value="F:metal ion binding"/>
    <property type="evidence" value="ECO:0007669"/>
    <property type="project" value="UniProtKB-KW"/>
</dbReference>
<feature type="binding site" evidence="2">
    <location>
        <position position="359"/>
    </location>
    <ligand>
        <name>Mn(2+)</name>
        <dbReference type="ChEBI" id="CHEBI:29035"/>
        <label>2</label>
    </ligand>
</feature>
<evidence type="ECO:0000259" key="3">
    <source>
        <dbReference type="Pfam" id="PF07687"/>
    </source>
</evidence>
<dbReference type="SUPFAM" id="SSF53187">
    <property type="entry name" value="Zn-dependent exopeptidases"/>
    <property type="match status" value="1"/>
</dbReference>
<gene>
    <name evidence="4" type="ORF">DEA61_09825</name>
</gene>
<dbReference type="InterPro" id="IPR011650">
    <property type="entry name" value="Peptidase_M20_dimer"/>
</dbReference>
<dbReference type="PIRSF" id="PIRSF005962">
    <property type="entry name" value="Pept_M20D_amidohydro"/>
    <property type="match status" value="1"/>
</dbReference>
<dbReference type="Pfam" id="PF01546">
    <property type="entry name" value="Peptidase_M20"/>
    <property type="match status" value="1"/>
</dbReference>
<proteinExistence type="predicted"/>
<evidence type="ECO:0000313" key="4">
    <source>
        <dbReference type="EMBL" id="HBT50070.1"/>
    </source>
</evidence>
<feature type="binding site" evidence="2">
    <location>
        <position position="160"/>
    </location>
    <ligand>
        <name>Mn(2+)</name>
        <dbReference type="ChEBI" id="CHEBI:29035"/>
        <label>2</label>
    </ligand>
</feature>
<dbReference type="Proteomes" id="UP000264445">
    <property type="component" value="Unassembled WGS sequence"/>
</dbReference>
<feature type="binding site" evidence="2">
    <location>
        <position position="101"/>
    </location>
    <ligand>
        <name>Mn(2+)</name>
        <dbReference type="ChEBI" id="CHEBI:29035"/>
        <label>2</label>
    </ligand>
</feature>
<dbReference type="Gene3D" id="3.40.630.10">
    <property type="entry name" value="Zn peptidases"/>
    <property type="match status" value="1"/>
</dbReference>
<dbReference type="PANTHER" id="PTHR11014:SF63">
    <property type="entry name" value="METALLOPEPTIDASE, PUTATIVE (AFU_ORTHOLOGUE AFUA_6G09600)-RELATED"/>
    <property type="match status" value="1"/>
</dbReference>
<dbReference type="RefSeq" id="WP_278429429.1">
    <property type="nucleotide sequence ID" value="NZ_DOLB01000146.1"/>
</dbReference>
<evidence type="ECO:0000256" key="1">
    <source>
        <dbReference type="ARBA" id="ARBA00022801"/>
    </source>
</evidence>
<comment type="cofactor">
    <cofactor evidence="2">
        <name>Mn(2+)</name>
        <dbReference type="ChEBI" id="CHEBI:29035"/>
    </cofactor>
    <text evidence="2">The Mn(2+) ion enhances activity.</text>
</comment>